<gene>
    <name evidence="13" type="ORF">TM35_000091630</name>
</gene>
<dbReference type="InterPro" id="IPR014001">
    <property type="entry name" value="Helicase_ATP-bd"/>
</dbReference>
<dbReference type="InterPro" id="IPR001650">
    <property type="entry name" value="Helicase_C-like"/>
</dbReference>
<dbReference type="PROSITE" id="PS51192">
    <property type="entry name" value="HELICASE_ATP_BIND_1"/>
    <property type="match status" value="1"/>
</dbReference>
<evidence type="ECO:0000256" key="6">
    <source>
        <dbReference type="ARBA" id="ARBA00023235"/>
    </source>
</evidence>
<evidence type="ECO:0000256" key="7">
    <source>
        <dbReference type="ARBA" id="ARBA00034617"/>
    </source>
</evidence>
<evidence type="ECO:0000259" key="12">
    <source>
        <dbReference type="PROSITE" id="PS51194"/>
    </source>
</evidence>
<proteinExistence type="inferred from homology"/>
<dbReference type="GO" id="GO:0000112">
    <property type="term" value="C:nucleotide-excision repair factor 3 complex"/>
    <property type="evidence" value="ECO:0007669"/>
    <property type="project" value="TreeGrafter"/>
</dbReference>
<dbReference type="GO" id="GO:0006367">
    <property type="term" value="P:transcription initiation at RNA polymerase II promoter"/>
    <property type="evidence" value="ECO:0007669"/>
    <property type="project" value="InterPro"/>
</dbReference>
<comment type="catalytic activity">
    <reaction evidence="9">
        <text>ATP + H2O = ADP + phosphate + H(+)</text>
        <dbReference type="Rhea" id="RHEA:13065"/>
        <dbReference type="ChEBI" id="CHEBI:15377"/>
        <dbReference type="ChEBI" id="CHEBI:15378"/>
        <dbReference type="ChEBI" id="CHEBI:30616"/>
        <dbReference type="ChEBI" id="CHEBI:43474"/>
        <dbReference type="ChEBI" id="CHEBI:456216"/>
        <dbReference type="EC" id="5.6.2.4"/>
    </reaction>
</comment>
<dbReference type="Pfam" id="PF24482">
    <property type="entry name" value="XPB_C"/>
    <property type="match status" value="1"/>
</dbReference>
<dbReference type="GO" id="GO:0097550">
    <property type="term" value="C:transcription preinitiation complex"/>
    <property type="evidence" value="ECO:0007669"/>
    <property type="project" value="TreeGrafter"/>
</dbReference>
<dbReference type="Proteomes" id="UP000192257">
    <property type="component" value="Unassembled WGS sequence"/>
</dbReference>
<evidence type="ECO:0000256" key="2">
    <source>
        <dbReference type="ARBA" id="ARBA00022741"/>
    </source>
</evidence>
<dbReference type="PANTHER" id="PTHR11274">
    <property type="entry name" value="RAD25/XP-B DNA REPAIR HELICASE"/>
    <property type="match status" value="1"/>
</dbReference>
<dbReference type="InterPro" id="IPR032438">
    <property type="entry name" value="ERCC3_RAD25_C"/>
</dbReference>
<dbReference type="VEuPathDB" id="TriTrypDB:TM35_000091630"/>
<feature type="region of interest" description="Disordered" evidence="10">
    <location>
        <begin position="95"/>
        <end position="147"/>
    </location>
</feature>
<protein>
    <recommendedName>
        <fullName evidence="8">DNA 3'-5' helicase</fullName>
        <ecNumber evidence="8">5.6.2.4</ecNumber>
    </recommendedName>
</protein>
<dbReference type="PANTHER" id="PTHR11274:SF16">
    <property type="entry name" value="TFIIH BASAL TRANSCRIPTION FACTOR COMPLEX HELICASE XPB SUBUNIT"/>
    <property type="match status" value="1"/>
</dbReference>
<dbReference type="Pfam" id="PF04851">
    <property type="entry name" value="ResIII"/>
    <property type="match status" value="1"/>
</dbReference>
<dbReference type="Pfam" id="PF16203">
    <property type="entry name" value="ERCC3_RAD25_C"/>
    <property type="match status" value="1"/>
</dbReference>
<dbReference type="GO" id="GO:0043138">
    <property type="term" value="F:3'-5' DNA helicase activity"/>
    <property type="evidence" value="ECO:0007669"/>
    <property type="project" value="UniProtKB-EC"/>
</dbReference>
<dbReference type="STRING" id="67003.A0A1X0P056"/>
<name>A0A1X0P056_9TRYP</name>
<dbReference type="EC" id="5.6.2.4" evidence="8"/>
<evidence type="ECO:0000256" key="10">
    <source>
        <dbReference type="SAM" id="MobiDB-lite"/>
    </source>
</evidence>
<dbReference type="InterPro" id="IPR057821">
    <property type="entry name" value="XPB_C"/>
</dbReference>
<evidence type="ECO:0000256" key="1">
    <source>
        <dbReference type="ARBA" id="ARBA00006637"/>
    </source>
</evidence>
<dbReference type="PRINTS" id="PR00851">
    <property type="entry name" value="XRODRMPGMNTB"/>
</dbReference>
<dbReference type="NCBIfam" id="TIGR00603">
    <property type="entry name" value="rad25"/>
    <property type="match status" value="1"/>
</dbReference>
<dbReference type="InterPro" id="IPR027417">
    <property type="entry name" value="P-loop_NTPase"/>
</dbReference>
<keyword evidence="5" id="KW-0067">ATP-binding</keyword>
<comment type="similarity">
    <text evidence="1">Belongs to the helicase family. RAD25/XPB subfamily.</text>
</comment>
<sequence length="926" mass="105391">MIVGSNGSIYVDSAHPAYPHLGDFLTSCCEPVCRTLHMSEYIISPSSLSAASAEGTYTVAMIRNAIRYFRLDEQHRLPVDIAKFVELKQQLEDATEETESAVQPQSQSQQQQQQKGKEKQGDNNGIKKIRTETDNSPSSVVKKEVDEEPTSPWRRFLSLVRTPPVQPEPLIARALIHPDALRPLPPDLEQMLQEEERSSRVRIVLQPRLRSFQRQQQNHHFNTNNNHHHQWQKSPQDGDEEKLAYFLVSQDRKHMENLVSRLQDVLVPISLHGVVRWVLSDVDRGVEEKSIVESGRTMVLRKLFDTPSTASEEGTSAGGEKKYTRLVYKSQVMDGKLRNVRERLFKELGVRADLFYDYLQDRTLDVRDLALAEHVRLRPYQVASLERFRCGNKAHQGVIVLPCGAGKTLTGIGAATTVKKRTIVMCINVMSVLQWQREFLRWTNLSEDQVTVCISDKKQMPGDVFITTYNMLVAKRTVLNDQEQSADARLTSQILASVEEQPWGLLLLDEVHTALAHHFQEVLNKVKYKCVVGLSATLLREDDKISDLRHLVGPKLYEANWLELTRAGFLARVECAEVRCPLPLPFFTEYITANADANPFARRGTTTLAAGVVCFNPYKLWCAQALLEFHRNRSPPDKVIIFCDDLEGVHYYARHLKIPFMDGKTSESERANLLQYFQFSKDINAIILSRVGDVALDIPCASVIIQITGLGASRRQEAQRLGRILRPKPPSLDNTCSFFYTLVSQDTHEVQQSYGRQSWLRDQGFAYRVLQCDAVLREFQRTGGKPCCVGPPQWWYESTTALAPTAVAAKGNFWIPFSPEASRRMHHRFVTGREGCELDVAILGNTPRPTELLNSAMEEKWIVRFSASNAPETFGTVQMVEDNPLFMRRICYGPMDEMHSCLKGEECMNHVLEQMKFIIMRRSKQC</sequence>
<dbReference type="PROSITE" id="PS51194">
    <property type="entry name" value="HELICASE_CTER"/>
    <property type="match status" value="1"/>
</dbReference>
<keyword evidence="3" id="KW-0378">Hydrolase</keyword>
<evidence type="ECO:0000313" key="13">
    <source>
        <dbReference type="EMBL" id="ORC90113.1"/>
    </source>
</evidence>
<dbReference type="OrthoDB" id="10262986at2759"/>
<dbReference type="InterPro" id="IPR001161">
    <property type="entry name" value="XPB/Ssl2"/>
</dbReference>
<dbReference type="SUPFAM" id="SSF52540">
    <property type="entry name" value="P-loop containing nucleoside triphosphate hydrolases"/>
    <property type="match status" value="2"/>
</dbReference>
<keyword evidence="4 13" id="KW-0347">Helicase</keyword>
<evidence type="ECO:0000256" key="9">
    <source>
        <dbReference type="ARBA" id="ARBA00048988"/>
    </source>
</evidence>
<dbReference type="SMART" id="SM00487">
    <property type="entry name" value="DEXDc"/>
    <property type="match status" value="1"/>
</dbReference>
<comment type="caution">
    <text evidence="13">The sequence shown here is derived from an EMBL/GenBank/DDBJ whole genome shotgun (WGS) entry which is preliminary data.</text>
</comment>
<reference evidence="13 14" key="1">
    <citation type="submission" date="2017-03" db="EMBL/GenBank/DDBJ databases">
        <title>An alternative strategy for trypanosome survival in the mammalian bloodstream revealed through genome and transcriptome analysis of the ubiquitous bovine parasite Trypanosoma (Megatrypanum) theileri.</title>
        <authorList>
            <person name="Kelly S."/>
            <person name="Ivens A."/>
            <person name="Mott A."/>
            <person name="O'Neill E."/>
            <person name="Emms D."/>
            <person name="Macleod O."/>
            <person name="Voorheis P."/>
            <person name="Matthews J."/>
            <person name="Matthews K."/>
            <person name="Carrington M."/>
        </authorList>
    </citation>
    <scope>NUCLEOTIDE SEQUENCE [LARGE SCALE GENOMIC DNA]</scope>
    <source>
        <strain evidence="13">Edinburgh</strain>
    </source>
</reference>
<dbReference type="SMART" id="SM00490">
    <property type="entry name" value="HELICc"/>
    <property type="match status" value="1"/>
</dbReference>
<dbReference type="InterPro" id="IPR050615">
    <property type="entry name" value="ATP-dep_DNA_Helicase"/>
</dbReference>
<evidence type="ECO:0000259" key="11">
    <source>
        <dbReference type="PROSITE" id="PS51192"/>
    </source>
</evidence>
<evidence type="ECO:0000256" key="5">
    <source>
        <dbReference type="ARBA" id="ARBA00022840"/>
    </source>
</evidence>
<dbReference type="CDD" id="cd18789">
    <property type="entry name" value="SF2_C_XPB"/>
    <property type="match status" value="1"/>
</dbReference>
<dbReference type="GeneID" id="39984182"/>
<dbReference type="GO" id="GO:0005675">
    <property type="term" value="C:transcription factor TFIIH holo complex"/>
    <property type="evidence" value="ECO:0007669"/>
    <property type="project" value="TreeGrafter"/>
</dbReference>
<dbReference type="GO" id="GO:0006289">
    <property type="term" value="P:nucleotide-excision repair"/>
    <property type="evidence" value="ECO:0007669"/>
    <property type="project" value="InterPro"/>
</dbReference>
<keyword evidence="6" id="KW-0413">Isomerase</keyword>
<dbReference type="Gene3D" id="3.40.50.300">
    <property type="entry name" value="P-loop containing nucleotide triphosphate hydrolases"/>
    <property type="match status" value="2"/>
</dbReference>
<evidence type="ECO:0000256" key="8">
    <source>
        <dbReference type="ARBA" id="ARBA00034808"/>
    </source>
</evidence>
<dbReference type="RefSeq" id="XP_028884179.1">
    <property type="nucleotide sequence ID" value="XM_029024402.1"/>
</dbReference>
<dbReference type="GO" id="GO:0016787">
    <property type="term" value="F:hydrolase activity"/>
    <property type="evidence" value="ECO:0007669"/>
    <property type="project" value="UniProtKB-KW"/>
</dbReference>
<dbReference type="GO" id="GO:0003677">
    <property type="term" value="F:DNA binding"/>
    <property type="evidence" value="ECO:0007669"/>
    <property type="project" value="InterPro"/>
</dbReference>
<dbReference type="EMBL" id="NBCO01000009">
    <property type="protein sequence ID" value="ORC90113.1"/>
    <property type="molecule type" value="Genomic_DNA"/>
</dbReference>
<evidence type="ECO:0000256" key="3">
    <source>
        <dbReference type="ARBA" id="ARBA00022801"/>
    </source>
</evidence>
<keyword evidence="2" id="KW-0547">Nucleotide-binding</keyword>
<feature type="domain" description="Helicase C-terminal" evidence="12">
    <location>
        <begin position="622"/>
        <end position="776"/>
    </location>
</feature>
<dbReference type="InterPro" id="IPR006935">
    <property type="entry name" value="Helicase/UvrB_N"/>
</dbReference>
<feature type="domain" description="Helicase ATP-binding" evidence="11">
    <location>
        <begin position="388"/>
        <end position="556"/>
    </location>
</feature>
<feature type="compositionally biased region" description="Low complexity" evidence="10">
    <location>
        <begin position="103"/>
        <end position="114"/>
    </location>
</feature>
<comment type="catalytic activity">
    <reaction evidence="7">
        <text>Couples ATP hydrolysis with the unwinding of duplex DNA by translocating in the 3'-5' direction.</text>
        <dbReference type="EC" id="5.6.2.4"/>
    </reaction>
</comment>
<evidence type="ECO:0000256" key="4">
    <source>
        <dbReference type="ARBA" id="ARBA00022806"/>
    </source>
</evidence>
<evidence type="ECO:0000313" key="14">
    <source>
        <dbReference type="Proteomes" id="UP000192257"/>
    </source>
</evidence>
<dbReference type="FunFam" id="3.40.50.300:FF:000077">
    <property type="entry name" value="Probable DNA repair helicase RAD25"/>
    <property type="match status" value="1"/>
</dbReference>
<organism evidence="13 14">
    <name type="scientific">Trypanosoma theileri</name>
    <dbReference type="NCBI Taxonomy" id="67003"/>
    <lineage>
        <taxon>Eukaryota</taxon>
        <taxon>Discoba</taxon>
        <taxon>Euglenozoa</taxon>
        <taxon>Kinetoplastea</taxon>
        <taxon>Metakinetoplastina</taxon>
        <taxon>Trypanosomatida</taxon>
        <taxon>Trypanosomatidae</taxon>
        <taxon>Trypanosoma</taxon>
    </lineage>
</organism>
<dbReference type="AlphaFoldDB" id="A0A1X0P056"/>
<accession>A0A1X0P056</accession>
<keyword evidence="14" id="KW-1185">Reference proteome</keyword>
<dbReference type="GO" id="GO:0005524">
    <property type="term" value="F:ATP binding"/>
    <property type="evidence" value="ECO:0007669"/>
    <property type="project" value="UniProtKB-KW"/>
</dbReference>